<accession>A0ACC1XEA3</accession>
<protein>
    <submittedName>
        <fullName evidence="1">Uncharacterized protein</fullName>
    </submittedName>
</protein>
<comment type="caution">
    <text evidence="1">The sequence shown here is derived from an EMBL/GenBank/DDBJ whole genome shotgun (WGS) entry which is preliminary data.</text>
</comment>
<proteinExistence type="predicted"/>
<organism evidence="1 2">
    <name type="scientific">Melia azedarach</name>
    <name type="common">Chinaberry tree</name>
    <dbReference type="NCBI Taxonomy" id="155640"/>
    <lineage>
        <taxon>Eukaryota</taxon>
        <taxon>Viridiplantae</taxon>
        <taxon>Streptophyta</taxon>
        <taxon>Embryophyta</taxon>
        <taxon>Tracheophyta</taxon>
        <taxon>Spermatophyta</taxon>
        <taxon>Magnoliopsida</taxon>
        <taxon>eudicotyledons</taxon>
        <taxon>Gunneridae</taxon>
        <taxon>Pentapetalae</taxon>
        <taxon>rosids</taxon>
        <taxon>malvids</taxon>
        <taxon>Sapindales</taxon>
        <taxon>Meliaceae</taxon>
        <taxon>Melia</taxon>
    </lineage>
</organism>
<keyword evidence="2" id="KW-1185">Reference proteome</keyword>
<evidence type="ECO:0000313" key="1">
    <source>
        <dbReference type="EMBL" id="KAJ4709630.1"/>
    </source>
</evidence>
<name>A0ACC1XEA3_MELAZ</name>
<reference evidence="1 2" key="1">
    <citation type="journal article" date="2023" name="Science">
        <title>Complex scaffold remodeling in plant triterpene biosynthesis.</title>
        <authorList>
            <person name="De La Pena R."/>
            <person name="Hodgson H."/>
            <person name="Liu J.C."/>
            <person name="Stephenson M.J."/>
            <person name="Martin A.C."/>
            <person name="Owen C."/>
            <person name="Harkess A."/>
            <person name="Leebens-Mack J."/>
            <person name="Jimenez L.E."/>
            <person name="Osbourn A."/>
            <person name="Sattely E.S."/>
        </authorList>
    </citation>
    <scope>NUCLEOTIDE SEQUENCE [LARGE SCALE GENOMIC DNA]</scope>
    <source>
        <strain evidence="2">cv. JPN11</strain>
        <tissue evidence="1">Leaf</tissue>
    </source>
</reference>
<gene>
    <name evidence="1" type="ORF">OWV82_019395</name>
</gene>
<dbReference type="EMBL" id="CM051403">
    <property type="protein sequence ID" value="KAJ4709630.1"/>
    <property type="molecule type" value="Genomic_DNA"/>
</dbReference>
<dbReference type="Proteomes" id="UP001164539">
    <property type="component" value="Chromosome 10"/>
</dbReference>
<sequence length="94" mass="9713">MAAGERPMLASFMVMPFDFGSEAAVPPVGLSDLDMAAPGGSGGSTVSATFEGTGSDFGYCSEFISRNRSPGAERAIWKGRLPFGSAQGLYAILK</sequence>
<evidence type="ECO:0000313" key="2">
    <source>
        <dbReference type="Proteomes" id="UP001164539"/>
    </source>
</evidence>